<evidence type="ECO:0000256" key="4">
    <source>
        <dbReference type="HAMAP-Rule" id="MF_00075"/>
    </source>
</evidence>
<evidence type="ECO:0000256" key="2">
    <source>
        <dbReference type="ARBA" id="ARBA00022540"/>
    </source>
</evidence>
<keyword evidence="4" id="KW-0699">rRNA-binding</keyword>
<dbReference type="HAMAP" id="MF_00075">
    <property type="entry name" value="IF_1"/>
    <property type="match status" value="1"/>
</dbReference>
<dbReference type="GO" id="GO:0003743">
    <property type="term" value="F:translation initiation factor activity"/>
    <property type="evidence" value="ECO:0007669"/>
    <property type="project" value="UniProtKB-UniRule"/>
</dbReference>
<dbReference type="InterPro" id="IPR006196">
    <property type="entry name" value="RNA-binding_domain_S1_IF1"/>
</dbReference>
<dbReference type="FunFam" id="2.40.50.140:FF:000002">
    <property type="entry name" value="Translation initiation factor IF-1"/>
    <property type="match status" value="1"/>
</dbReference>
<dbReference type="GO" id="GO:0019843">
    <property type="term" value="F:rRNA binding"/>
    <property type="evidence" value="ECO:0007669"/>
    <property type="project" value="UniProtKB-UniRule"/>
</dbReference>
<dbReference type="Pfam" id="PF01176">
    <property type="entry name" value="eIF-1a"/>
    <property type="match status" value="1"/>
</dbReference>
<evidence type="ECO:0000256" key="3">
    <source>
        <dbReference type="ARBA" id="ARBA00022917"/>
    </source>
</evidence>
<dbReference type="Proteomes" id="UP000230292">
    <property type="component" value="Unassembled WGS sequence"/>
</dbReference>
<dbReference type="AlphaFoldDB" id="A0A2M7H5D9"/>
<keyword evidence="3 4" id="KW-0648">Protein biosynthesis</keyword>
<dbReference type="Gene3D" id="2.40.50.140">
    <property type="entry name" value="Nucleic acid-binding proteins"/>
    <property type="match status" value="1"/>
</dbReference>
<dbReference type="GO" id="GO:0043022">
    <property type="term" value="F:ribosome binding"/>
    <property type="evidence" value="ECO:0007669"/>
    <property type="project" value="UniProtKB-UniRule"/>
</dbReference>
<dbReference type="SUPFAM" id="SSF50249">
    <property type="entry name" value="Nucleic acid-binding proteins"/>
    <property type="match status" value="1"/>
</dbReference>
<dbReference type="PROSITE" id="PS50832">
    <property type="entry name" value="S1_IF1_TYPE"/>
    <property type="match status" value="1"/>
</dbReference>
<reference evidence="7 8" key="1">
    <citation type="submission" date="2017-09" db="EMBL/GenBank/DDBJ databases">
        <title>Depth-based differentiation of microbial function through sediment-hosted aquifers and enrichment of novel symbionts in the deep terrestrial subsurface.</title>
        <authorList>
            <person name="Probst A.J."/>
            <person name="Ladd B."/>
            <person name="Jarett J.K."/>
            <person name="Geller-Mcgrath D.E."/>
            <person name="Sieber C.M."/>
            <person name="Emerson J.B."/>
            <person name="Anantharaman K."/>
            <person name="Thomas B.C."/>
            <person name="Malmstrom R."/>
            <person name="Stieglmeier M."/>
            <person name="Klingl A."/>
            <person name="Woyke T."/>
            <person name="Ryan C.M."/>
            <person name="Banfield J.F."/>
        </authorList>
    </citation>
    <scope>NUCLEOTIDE SEQUENCE [LARGE SCALE GENOMIC DNA]</scope>
    <source>
        <strain evidence="7">CG15_BIG_FIL_POST_REV_8_21_14_020_45_12</strain>
    </source>
</reference>
<organism evidence="7 8">
    <name type="scientific">Candidatus Kerfeldbacteria bacterium CG15_BIG_FIL_POST_REV_8_21_14_020_45_12</name>
    <dbReference type="NCBI Taxonomy" id="2014247"/>
    <lineage>
        <taxon>Bacteria</taxon>
        <taxon>Candidatus Kerfeldiibacteriota</taxon>
    </lineage>
</organism>
<feature type="domain" description="S1-like" evidence="6">
    <location>
        <begin position="7"/>
        <end position="81"/>
    </location>
</feature>
<dbReference type="PANTHER" id="PTHR33370">
    <property type="entry name" value="TRANSLATION INITIATION FACTOR IF-1, CHLOROPLASTIC"/>
    <property type="match status" value="1"/>
</dbReference>
<comment type="function">
    <text evidence="4">One of the essential components for the initiation of protein synthesis. Stabilizes the binding of IF-2 and IF-3 on the 30S subunit to which N-formylmethionyl-tRNA(fMet) subsequently binds. Helps modulate mRNA selection, yielding the 30S pre-initiation complex (PIC). Upon addition of the 50S ribosomal subunit IF-1, IF-2 and IF-3 are released leaving the mature 70S translation initiation complex.</text>
</comment>
<evidence type="ECO:0000256" key="5">
    <source>
        <dbReference type="NCBIfam" id="TIGR00008"/>
    </source>
</evidence>
<comment type="similarity">
    <text evidence="1 4">Belongs to the IF-1 family.</text>
</comment>
<name>A0A2M7H5D9_9BACT</name>
<dbReference type="NCBIfam" id="TIGR00008">
    <property type="entry name" value="infA"/>
    <property type="match status" value="1"/>
</dbReference>
<comment type="subcellular location">
    <subcellularLocation>
        <location evidence="4">Cytoplasm</location>
    </subcellularLocation>
</comment>
<dbReference type="PANTHER" id="PTHR33370:SF1">
    <property type="entry name" value="TRANSLATION INITIATION FACTOR IF-1, CHLOROPLASTIC"/>
    <property type="match status" value="1"/>
</dbReference>
<protein>
    <recommendedName>
        <fullName evidence="4 5">Translation initiation factor IF-1</fullName>
    </recommendedName>
</protein>
<comment type="subunit">
    <text evidence="4">Component of the 30S ribosomal translation pre-initiation complex which assembles on the 30S ribosome in the order IF-2 and IF-3, IF-1 and N-formylmethionyl-tRNA(fMet); mRNA recruitment can occur at any time during PIC assembly.</text>
</comment>
<accession>A0A2M7H5D9</accession>
<keyword evidence="2 4" id="KW-0396">Initiation factor</keyword>
<evidence type="ECO:0000256" key="1">
    <source>
        <dbReference type="ARBA" id="ARBA00010939"/>
    </source>
</evidence>
<dbReference type="GO" id="GO:0005829">
    <property type="term" value="C:cytosol"/>
    <property type="evidence" value="ECO:0007669"/>
    <property type="project" value="TreeGrafter"/>
</dbReference>
<gene>
    <name evidence="4" type="primary">infA</name>
    <name evidence="7" type="ORF">COW24_00020</name>
</gene>
<dbReference type="CDD" id="cd04451">
    <property type="entry name" value="S1_IF1"/>
    <property type="match status" value="1"/>
</dbReference>
<comment type="caution">
    <text evidence="7">The sequence shown here is derived from an EMBL/GenBank/DDBJ whole genome shotgun (WGS) entry which is preliminary data.</text>
</comment>
<evidence type="ECO:0000313" key="7">
    <source>
        <dbReference type="EMBL" id="PIW37455.1"/>
    </source>
</evidence>
<sequence>MLKDPQGQIKSNRKGFIEVPGVVLEKLPNTTFKVELENGHEIIAHLSGKMRKYRIRVLPGDKIVVEMTPYDLTKGRITVRL</sequence>
<keyword evidence="4" id="KW-0694">RNA-binding</keyword>
<keyword evidence="4" id="KW-0963">Cytoplasm</keyword>
<evidence type="ECO:0000259" key="6">
    <source>
        <dbReference type="PROSITE" id="PS50832"/>
    </source>
</evidence>
<proteinExistence type="inferred from homology"/>
<dbReference type="InterPro" id="IPR004368">
    <property type="entry name" value="TIF_IF1"/>
</dbReference>
<dbReference type="InterPro" id="IPR012340">
    <property type="entry name" value="NA-bd_OB-fold"/>
</dbReference>
<evidence type="ECO:0000313" key="8">
    <source>
        <dbReference type="Proteomes" id="UP000230292"/>
    </source>
</evidence>
<dbReference type="EMBL" id="PFGC01000001">
    <property type="protein sequence ID" value="PIW37455.1"/>
    <property type="molecule type" value="Genomic_DNA"/>
</dbReference>